<gene>
    <name evidence="9" type="primary">SLX4</name>
    <name evidence="11" type="ORF">C8Q69DRAFT_526068</name>
</gene>
<dbReference type="InterPro" id="IPR018574">
    <property type="entry name" value="Structure-sp_endonuc_su_Slx4"/>
</dbReference>
<evidence type="ECO:0000256" key="4">
    <source>
        <dbReference type="ARBA" id="ARBA00022763"/>
    </source>
</evidence>
<evidence type="ECO:0000256" key="7">
    <source>
        <dbReference type="ARBA" id="ARBA00023242"/>
    </source>
</evidence>
<feature type="compositionally biased region" description="Basic residues" evidence="10">
    <location>
        <begin position="100"/>
        <end position="109"/>
    </location>
</feature>
<name>A0A443I323_BYSSP</name>
<feature type="compositionally biased region" description="Polar residues" evidence="10">
    <location>
        <begin position="511"/>
        <end position="526"/>
    </location>
</feature>
<dbReference type="GO" id="GO:0006310">
    <property type="term" value="P:DNA recombination"/>
    <property type="evidence" value="ECO:0007669"/>
    <property type="project" value="UniProtKB-UniRule"/>
</dbReference>
<evidence type="ECO:0000256" key="2">
    <source>
        <dbReference type="ARBA" id="ARBA00006661"/>
    </source>
</evidence>
<keyword evidence="12" id="KW-1185">Reference proteome</keyword>
<dbReference type="HAMAP" id="MF_03110">
    <property type="entry name" value="Endonuc_su_Slx4"/>
    <property type="match status" value="1"/>
</dbReference>
<comment type="subunit">
    <text evidence="9">Forms a heterodimer with SLX1.</text>
</comment>
<dbReference type="Proteomes" id="UP000283841">
    <property type="component" value="Unassembled WGS sequence"/>
</dbReference>
<evidence type="ECO:0000256" key="5">
    <source>
        <dbReference type="ARBA" id="ARBA00023172"/>
    </source>
</evidence>
<dbReference type="EMBL" id="RCNU01000002">
    <property type="protein sequence ID" value="RWQ98483.1"/>
    <property type="molecule type" value="Genomic_DNA"/>
</dbReference>
<comment type="function">
    <text evidence="9">Regulatory subunit of the SLX1-SLX4 structure-specific endonuclease that resolves DNA secondary structures generated during DNA repair and recombination. Has endonuclease activity towards branched DNA substrates, introducing single-strand cuts in duplex DNA close to junctions with ss-DNA.</text>
</comment>
<comment type="similarity">
    <text evidence="2 9">Belongs to the SLX4 family.</text>
</comment>
<dbReference type="Pfam" id="PF09494">
    <property type="entry name" value="Slx4"/>
    <property type="match status" value="1"/>
</dbReference>
<feature type="region of interest" description="Disordered" evidence="10">
    <location>
        <begin position="734"/>
        <end position="760"/>
    </location>
</feature>
<proteinExistence type="inferred from homology"/>
<dbReference type="AlphaFoldDB" id="A0A443I323"/>
<dbReference type="InterPro" id="IPR027784">
    <property type="entry name" value="Slx4_ascomycetes"/>
</dbReference>
<keyword evidence="5 9" id="KW-0233">DNA recombination</keyword>
<dbReference type="GO" id="GO:0006260">
    <property type="term" value="P:DNA replication"/>
    <property type="evidence" value="ECO:0007669"/>
    <property type="project" value="InterPro"/>
</dbReference>
<protein>
    <recommendedName>
        <fullName evidence="8 9">Structure-specific endonuclease subunit SLX4</fullName>
    </recommendedName>
</protein>
<keyword evidence="3 9" id="KW-0597">Phosphoprotein</keyword>
<reference evidence="11 12" key="1">
    <citation type="journal article" date="2018" name="Front. Microbiol.">
        <title>Genomic and genetic insights into a cosmopolitan fungus, Paecilomyces variotii (Eurotiales).</title>
        <authorList>
            <person name="Urquhart A.S."/>
            <person name="Mondo S.J."/>
            <person name="Makela M.R."/>
            <person name="Hane J.K."/>
            <person name="Wiebenga A."/>
            <person name="He G."/>
            <person name="Mihaltcheva S."/>
            <person name="Pangilinan J."/>
            <person name="Lipzen A."/>
            <person name="Barry K."/>
            <person name="de Vries R.P."/>
            <person name="Grigoriev I.V."/>
            <person name="Idnurm A."/>
        </authorList>
    </citation>
    <scope>NUCLEOTIDE SEQUENCE [LARGE SCALE GENOMIC DNA]</scope>
    <source>
        <strain evidence="11 12">CBS 101075</strain>
    </source>
</reference>
<feature type="region of interest" description="Disordered" evidence="10">
    <location>
        <begin position="359"/>
        <end position="382"/>
    </location>
</feature>
<feature type="region of interest" description="Disordered" evidence="10">
    <location>
        <begin position="499"/>
        <end position="579"/>
    </location>
</feature>
<dbReference type="VEuPathDB" id="FungiDB:C8Q69DRAFT_526068"/>
<feature type="region of interest" description="Disordered" evidence="10">
    <location>
        <begin position="301"/>
        <end position="325"/>
    </location>
</feature>
<dbReference type="OrthoDB" id="5349119at2759"/>
<keyword evidence="6 9" id="KW-0234">DNA repair</keyword>
<feature type="region of interest" description="Disordered" evidence="10">
    <location>
        <begin position="15"/>
        <end position="191"/>
    </location>
</feature>
<feature type="compositionally biased region" description="Polar residues" evidence="10">
    <location>
        <begin position="39"/>
        <end position="61"/>
    </location>
</feature>
<accession>A0A443I323</accession>
<evidence type="ECO:0000256" key="8">
    <source>
        <dbReference type="ARBA" id="ARBA00029496"/>
    </source>
</evidence>
<feature type="compositionally biased region" description="Polar residues" evidence="10">
    <location>
        <begin position="638"/>
        <end position="649"/>
    </location>
</feature>
<feature type="compositionally biased region" description="Polar residues" evidence="10">
    <location>
        <begin position="538"/>
        <end position="552"/>
    </location>
</feature>
<dbReference type="STRING" id="264951.A0A443I323"/>
<feature type="compositionally biased region" description="Low complexity" evidence="10">
    <location>
        <begin position="734"/>
        <end position="744"/>
    </location>
</feature>
<feature type="compositionally biased region" description="Basic and acidic residues" evidence="10">
    <location>
        <begin position="693"/>
        <end position="703"/>
    </location>
</feature>
<evidence type="ECO:0000256" key="6">
    <source>
        <dbReference type="ARBA" id="ARBA00023204"/>
    </source>
</evidence>
<comment type="caution">
    <text evidence="11">The sequence shown here is derived from an EMBL/GenBank/DDBJ whole genome shotgun (WGS) entry which is preliminary data.</text>
</comment>
<evidence type="ECO:0000313" key="11">
    <source>
        <dbReference type="EMBL" id="RWQ98483.1"/>
    </source>
</evidence>
<dbReference type="GO" id="GO:0006281">
    <property type="term" value="P:DNA repair"/>
    <property type="evidence" value="ECO:0007669"/>
    <property type="project" value="UniProtKB-UniRule"/>
</dbReference>
<feature type="compositionally biased region" description="Polar residues" evidence="10">
    <location>
        <begin position="111"/>
        <end position="129"/>
    </location>
</feature>
<dbReference type="GO" id="GO:0017108">
    <property type="term" value="F:5'-flap endonuclease activity"/>
    <property type="evidence" value="ECO:0007669"/>
    <property type="project" value="InterPro"/>
</dbReference>
<evidence type="ECO:0000256" key="10">
    <source>
        <dbReference type="SAM" id="MobiDB-lite"/>
    </source>
</evidence>
<evidence type="ECO:0000313" key="12">
    <source>
        <dbReference type="Proteomes" id="UP000283841"/>
    </source>
</evidence>
<comment type="subcellular location">
    <subcellularLocation>
        <location evidence="1 9">Nucleus</location>
    </subcellularLocation>
</comment>
<dbReference type="CDD" id="cd22999">
    <property type="entry name" value="SAP_SLX4"/>
    <property type="match status" value="1"/>
</dbReference>
<feature type="compositionally biased region" description="Polar residues" evidence="10">
    <location>
        <begin position="15"/>
        <end position="27"/>
    </location>
</feature>
<feature type="compositionally biased region" description="Polar residues" evidence="10">
    <location>
        <begin position="745"/>
        <end position="757"/>
    </location>
</feature>
<evidence type="ECO:0000256" key="9">
    <source>
        <dbReference type="HAMAP-Rule" id="MF_03110"/>
    </source>
</evidence>
<evidence type="ECO:0000256" key="3">
    <source>
        <dbReference type="ARBA" id="ARBA00022553"/>
    </source>
</evidence>
<organism evidence="11 12">
    <name type="scientific">Byssochlamys spectabilis</name>
    <name type="common">Paecilomyces variotii</name>
    <dbReference type="NCBI Taxonomy" id="264951"/>
    <lineage>
        <taxon>Eukaryota</taxon>
        <taxon>Fungi</taxon>
        <taxon>Dikarya</taxon>
        <taxon>Ascomycota</taxon>
        <taxon>Pezizomycotina</taxon>
        <taxon>Eurotiomycetes</taxon>
        <taxon>Eurotiomycetidae</taxon>
        <taxon>Eurotiales</taxon>
        <taxon>Thermoascaceae</taxon>
        <taxon>Paecilomyces</taxon>
    </lineage>
</organism>
<evidence type="ECO:0000256" key="1">
    <source>
        <dbReference type="ARBA" id="ARBA00004123"/>
    </source>
</evidence>
<keyword evidence="4 9" id="KW-0227">DNA damage</keyword>
<dbReference type="GO" id="GO:0033557">
    <property type="term" value="C:Slx1-Slx4 complex"/>
    <property type="evidence" value="ECO:0007669"/>
    <property type="project" value="UniProtKB-UniRule"/>
</dbReference>
<keyword evidence="7 9" id="KW-0539">Nucleus</keyword>
<feature type="region of interest" description="Disordered" evidence="10">
    <location>
        <begin position="623"/>
        <end position="715"/>
    </location>
</feature>
<comment type="PTM">
    <text evidence="9">Phosphorylated in response to DNA damage.</text>
</comment>
<sequence>MAATAEVVILPSSSPAPIFAQSPTPVSYSPERLFGLSPRDNSSPSMLSPTSLFRSSHSARAQNRRSREGFAGGDVRSQNPGIGSEDILIMSAAPEELKEKPKRRAKKGTQGKETTAVNLDQLSLETTTEGIRKPAEVKKGRKRDTSKKQEKGNKTLKGKVAKVGAGKLNNYSGKAMLPDQPVENASNSGFDWEKDGLQLEEATKRRLDWTPTKNSKDSTKTTAAELVGNIDTNGDDVGGSQASCRRSFGNLLSTYGFDGESRAPEDAVRNLGGEGPTKRRRIELVDSNVFTLPTFRRLDTTDASSGDSAAETAAQEITKKPRKKKMTTITAHATARYVPDYEGDSNTLSRYLVVDEYQPTTEKATSKQKTSKTKKSHGTKDEAQGFTVVHPEAAFKSLEDQELLFGTCSQLEREESPTFVREVQKAIRASEADIQTEEGYRPTQSTMSHASGATTVSRFTASRNLWSVAARDSSGSLVQAEVVDLVDSPDAPKVSSEILHQGILPVGRQKSPPQDNTIGLQSSPVASTEKAGSRNDKSLSLQAANQGSYISQSEHRSDPELAQGVSEQEVTRPEMPQYTGFTDAELAKKIASYGFKPVKGRNKMIELLQKCWESRLPDSVKHAKQVTPAQSKGLPGSEMTTVSCETGNKPQARKPAKADSAGSQSKRTAGRKADRAAKPASKRPSKKTTTSENQEKPKPRFQDVEEIEDSEEELIPSPSRMWSRYIPRDATPVSLPLSAVPSPAREQNNTKKPSRSYQLPEDFPELSTKVMEAIRAQPRRPSVNGRPCLTWHEKILMYDPIVPEDLTAWLNTEGLNLVGEDEEVSPHFVRKWCESHGICCCPKKT</sequence>
<feature type="compositionally biased region" description="Acidic residues" evidence="10">
    <location>
        <begin position="704"/>
        <end position="714"/>
    </location>
</feature>